<keyword evidence="3" id="KW-1185">Reference proteome</keyword>
<name>A0ABU5HK01_9BACT</name>
<dbReference type="EC" id="3.4.21.-" evidence="2"/>
<proteinExistence type="predicted"/>
<dbReference type="InterPro" id="IPR043504">
    <property type="entry name" value="Peptidase_S1_PA_chymotrypsin"/>
</dbReference>
<dbReference type="InterPro" id="IPR051333">
    <property type="entry name" value="CLIP_Serine_Protease"/>
</dbReference>
<dbReference type="GO" id="GO:0016787">
    <property type="term" value="F:hydrolase activity"/>
    <property type="evidence" value="ECO:0007669"/>
    <property type="project" value="UniProtKB-KW"/>
</dbReference>
<evidence type="ECO:0000313" key="3">
    <source>
        <dbReference type="Proteomes" id="UP001291309"/>
    </source>
</evidence>
<keyword evidence="2" id="KW-0378">Hydrolase</keyword>
<evidence type="ECO:0000259" key="1">
    <source>
        <dbReference type="PROSITE" id="PS50240"/>
    </source>
</evidence>
<dbReference type="PRINTS" id="PR00722">
    <property type="entry name" value="CHYMOTRYPSIN"/>
</dbReference>
<dbReference type="InterPro" id="IPR001254">
    <property type="entry name" value="Trypsin_dom"/>
</dbReference>
<evidence type="ECO:0000313" key="2">
    <source>
        <dbReference type="EMBL" id="MDY7233173.1"/>
    </source>
</evidence>
<dbReference type="EMBL" id="JAXIVS010000029">
    <property type="protein sequence ID" value="MDY7233173.1"/>
    <property type="molecule type" value="Genomic_DNA"/>
</dbReference>
<dbReference type="PANTHER" id="PTHR24260">
    <property type="match status" value="1"/>
</dbReference>
<protein>
    <submittedName>
        <fullName evidence="2">Trypsin-like serine protease</fullName>
        <ecNumber evidence="2">3.4.21.-</ecNumber>
    </submittedName>
</protein>
<reference evidence="2 3" key="1">
    <citation type="submission" date="2023-12" db="EMBL/GenBank/DDBJ databases">
        <title>the genome sequence of Hyalangium sp. s54d21.</title>
        <authorList>
            <person name="Zhang X."/>
        </authorList>
    </citation>
    <scope>NUCLEOTIDE SEQUENCE [LARGE SCALE GENOMIC DNA]</scope>
    <source>
        <strain evidence="3">s54d21</strain>
    </source>
</reference>
<accession>A0ABU5HK01</accession>
<gene>
    <name evidence="2" type="ORF">SYV04_42695</name>
</gene>
<dbReference type="SMART" id="SM00020">
    <property type="entry name" value="Tryp_SPc"/>
    <property type="match status" value="1"/>
</dbReference>
<dbReference type="InterPro" id="IPR001314">
    <property type="entry name" value="Peptidase_S1A"/>
</dbReference>
<dbReference type="InterPro" id="IPR018114">
    <property type="entry name" value="TRYPSIN_HIS"/>
</dbReference>
<dbReference type="InterPro" id="IPR009003">
    <property type="entry name" value="Peptidase_S1_PA"/>
</dbReference>
<dbReference type="PANTHER" id="PTHR24260:SF136">
    <property type="entry name" value="GH08193P-RELATED"/>
    <property type="match status" value="1"/>
</dbReference>
<dbReference type="PROSITE" id="PS00134">
    <property type="entry name" value="TRYPSIN_HIS"/>
    <property type="match status" value="1"/>
</dbReference>
<dbReference type="SUPFAM" id="SSF50494">
    <property type="entry name" value="Trypsin-like serine proteases"/>
    <property type="match status" value="1"/>
</dbReference>
<dbReference type="PROSITE" id="PS50240">
    <property type="entry name" value="TRYPSIN_DOM"/>
    <property type="match status" value="1"/>
</dbReference>
<dbReference type="Pfam" id="PF00089">
    <property type="entry name" value="Trypsin"/>
    <property type="match status" value="1"/>
</dbReference>
<feature type="domain" description="Peptidase S1" evidence="1">
    <location>
        <begin position="9"/>
        <end position="277"/>
    </location>
</feature>
<comment type="caution">
    <text evidence="2">The sequence shown here is derived from an EMBL/GenBank/DDBJ whole genome shotgun (WGS) entry which is preliminary data.</text>
</comment>
<dbReference type="Proteomes" id="UP001291309">
    <property type="component" value="Unassembled WGS sequence"/>
</dbReference>
<dbReference type="Gene3D" id="2.40.10.10">
    <property type="entry name" value="Trypsin-like serine proteases"/>
    <property type="match status" value="1"/>
</dbReference>
<dbReference type="RefSeq" id="WP_321551885.1">
    <property type="nucleotide sequence ID" value="NZ_JAXIVS010000029.1"/>
</dbReference>
<organism evidence="2 3">
    <name type="scientific">Hyalangium rubrum</name>
    <dbReference type="NCBI Taxonomy" id="3103134"/>
    <lineage>
        <taxon>Bacteria</taxon>
        <taxon>Pseudomonadati</taxon>
        <taxon>Myxococcota</taxon>
        <taxon>Myxococcia</taxon>
        <taxon>Myxococcales</taxon>
        <taxon>Cystobacterineae</taxon>
        <taxon>Archangiaceae</taxon>
        <taxon>Hyalangium</taxon>
    </lineage>
</organism>
<sequence>MSETDAGAVLEEEQEYVRIPMEELPQVATVLIMNAHLLELAGEVDVSNRYLSAVRVHVDFSEEKDQACGGAVIGRRVVLTAGHCVCPQRQTPSEGSGTQRIIDVTGCAKTASVMTFFYEPGGRTRRSYSGVVHAHPDLRILLDDQGHVVSSQADLAVIFLDDPLEKGVKPIRVADQELELNESVTIVGTGYDEMARAYDFERRASRNTVIERLASGGGRMRIKQPEGHLYRGDSGGPCLREGAKDAVLVGVSSRNLGEGSALTSTYGYRDWIQDQLQRAKKQKASP</sequence>